<proteinExistence type="predicted"/>
<accession>A0A246JXG1</accession>
<dbReference type="InterPro" id="IPR036282">
    <property type="entry name" value="Glutathione-S-Trfase_C_sf"/>
</dbReference>
<dbReference type="OrthoDB" id="5293590at2"/>
<dbReference type="Pfam" id="PF00043">
    <property type="entry name" value="GST_C"/>
    <property type="match status" value="1"/>
</dbReference>
<sequence length="208" mass="23110">MKLYNSVGPNPRVVTMFMAEKGITLPQVEIDLRGGENRRAPFNENINPAGQTPALELDDGSVLTEILAICEYLDELHPEPSLIGTTPEERANTRMWTRRIDLKICEPLTNGFRYAEGLPLFAPRMRCLPDAAPGLKAIAQDGLQWLDPLIAGRDFIAGDRLTLADILLFAFLDFGATVGQPIDPALTHIARWYDRMKSRPSANPTKPE</sequence>
<dbReference type="EMBL" id="NISJ01000004">
    <property type="protein sequence ID" value="OWQ97768.1"/>
    <property type="molecule type" value="Genomic_DNA"/>
</dbReference>
<dbReference type="Gene3D" id="1.20.1050.10">
    <property type="match status" value="1"/>
</dbReference>
<evidence type="ECO:0000313" key="3">
    <source>
        <dbReference type="EMBL" id="OWQ97768.1"/>
    </source>
</evidence>
<evidence type="ECO:0000259" key="2">
    <source>
        <dbReference type="PROSITE" id="PS50405"/>
    </source>
</evidence>
<protein>
    <submittedName>
        <fullName evidence="3">Glutathione S-transferase</fullName>
    </submittedName>
</protein>
<comment type="caution">
    <text evidence="3">The sequence shown here is derived from an EMBL/GenBank/DDBJ whole genome shotgun (WGS) entry which is preliminary data.</text>
</comment>
<dbReference type="AlphaFoldDB" id="A0A246JXG1"/>
<keyword evidence="3" id="KW-0808">Transferase</keyword>
<dbReference type="InterPro" id="IPR040079">
    <property type="entry name" value="Glutathione_S-Trfase"/>
</dbReference>
<feature type="domain" description="GST C-terminal" evidence="2">
    <location>
        <begin position="86"/>
        <end position="208"/>
    </location>
</feature>
<dbReference type="PROSITE" id="PS50404">
    <property type="entry name" value="GST_NTER"/>
    <property type="match status" value="1"/>
</dbReference>
<dbReference type="InterPro" id="IPR036249">
    <property type="entry name" value="Thioredoxin-like_sf"/>
</dbReference>
<evidence type="ECO:0000259" key="1">
    <source>
        <dbReference type="PROSITE" id="PS50404"/>
    </source>
</evidence>
<name>A0A246JXG1_9SPHN</name>
<dbReference type="SUPFAM" id="SSF47616">
    <property type="entry name" value="GST C-terminal domain-like"/>
    <property type="match status" value="1"/>
</dbReference>
<dbReference type="CDD" id="cd03051">
    <property type="entry name" value="GST_N_GTT2_like"/>
    <property type="match status" value="1"/>
</dbReference>
<dbReference type="GO" id="GO:0016740">
    <property type="term" value="F:transferase activity"/>
    <property type="evidence" value="ECO:0007669"/>
    <property type="project" value="UniProtKB-KW"/>
</dbReference>
<evidence type="ECO:0000313" key="4">
    <source>
        <dbReference type="Proteomes" id="UP000197097"/>
    </source>
</evidence>
<organism evidence="3 4">
    <name type="scientific">Sphingopyxis witflariensis</name>
    <dbReference type="NCBI Taxonomy" id="173675"/>
    <lineage>
        <taxon>Bacteria</taxon>
        <taxon>Pseudomonadati</taxon>
        <taxon>Pseudomonadota</taxon>
        <taxon>Alphaproteobacteria</taxon>
        <taxon>Sphingomonadales</taxon>
        <taxon>Sphingomonadaceae</taxon>
        <taxon>Sphingopyxis</taxon>
    </lineage>
</organism>
<dbReference type="Proteomes" id="UP000197097">
    <property type="component" value="Unassembled WGS sequence"/>
</dbReference>
<dbReference type="InterPro" id="IPR010987">
    <property type="entry name" value="Glutathione-S-Trfase_C-like"/>
</dbReference>
<gene>
    <name evidence="3" type="ORF">CDQ91_08920</name>
</gene>
<feature type="domain" description="GST N-terminal" evidence="1">
    <location>
        <begin position="1"/>
        <end position="81"/>
    </location>
</feature>
<dbReference type="SFLD" id="SFLDS00019">
    <property type="entry name" value="Glutathione_Transferase_(cytos"/>
    <property type="match status" value="1"/>
</dbReference>
<dbReference type="PANTHER" id="PTHR44051">
    <property type="entry name" value="GLUTATHIONE S-TRANSFERASE-RELATED"/>
    <property type="match status" value="1"/>
</dbReference>
<dbReference type="PANTHER" id="PTHR44051:SF8">
    <property type="entry name" value="GLUTATHIONE S-TRANSFERASE GSTA"/>
    <property type="match status" value="1"/>
</dbReference>
<keyword evidence="4" id="KW-1185">Reference proteome</keyword>
<dbReference type="InterPro" id="IPR034345">
    <property type="entry name" value="Gtt2-like_N"/>
</dbReference>
<reference evidence="3 4" key="1">
    <citation type="journal article" date="2002" name="Int. J. Syst. Evol. Microbiol.">
        <title>Sphingopyxis witflariensis sp. nov., isolated from activated sludge.</title>
        <authorList>
            <person name="Kampfer P."/>
            <person name="Witzenberger R."/>
            <person name="Denner E.B."/>
            <person name="Busse H.J."/>
            <person name="Neef A."/>
        </authorList>
    </citation>
    <scope>NUCLEOTIDE SEQUENCE [LARGE SCALE GENOMIC DNA]</scope>
    <source>
        <strain evidence="3 4">DSM 14551</strain>
    </source>
</reference>
<dbReference type="SUPFAM" id="SSF52833">
    <property type="entry name" value="Thioredoxin-like"/>
    <property type="match status" value="1"/>
</dbReference>
<dbReference type="PROSITE" id="PS50405">
    <property type="entry name" value="GST_CTER"/>
    <property type="match status" value="1"/>
</dbReference>
<dbReference type="Pfam" id="PF13409">
    <property type="entry name" value="GST_N_2"/>
    <property type="match status" value="1"/>
</dbReference>
<dbReference type="InterPro" id="IPR004045">
    <property type="entry name" value="Glutathione_S-Trfase_N"/>
</dbReference>
<dbReference type="RefSeq" id="WP_088472654.1">
    <property type="nucleotide sequence ID" value="NZ_NISJ01000004.1"/>
</dbReference>
<dbReference type="SFLD" id="SFLDG00358">
    <property type="entry name" value="Main_(cytGST)"/>
    <property type="match status" value="1"/>
</dbReference>
<dbReference type="Gene3D" id="3.40.30.10">
    <property type="entry name" value="Glutaredoxin"/>
    <property type="match status" value="1"/>
</dbReference>
<dbReference type="InterPro" id="IPR004046">
    <property type="entry name" value="GST_C"/>
</dbReference>